<protein>
    <submittedName>
        <fullName evidence="2">Uncharacterized protein</fullName>
    </submittedName>
</protein>
<evidence type="ECO:0000313" key="2">
    <source>
        <dbReference type="EMBL" id="MBI3127707.1"/>
    </source>
</evidence>
<accession>A0A932MNL5</accession>
<feature type="region of interest" description="Disordered" evidence="1">
    <location>
        <begin position="34"/>
        <end position="53"/>
    </location>
</feature>
<gene>
    <name evidence="2" type="ORF">HYZ11_08905</name>
</gene>
<sequence>MAEPVIPPVPGAGRRGFTPEASALLRRLAGSGLAKDLGRPPAEAPQGRTAIPAGNFAGQDLSTLGGDARGGSVNLVI</sequence>
<evidence type="ECO:0000256" key="1">
    <source>
        <dbReference type="SAM" id="MobiDB-lite"/>
    </source>
</evidence>
<name>A0A932MNL5_UNCTE</name>
<evidence type="ECO:0000313" key="3">
    <source>
        <dbReference type="Proteomes" id="UP000782312"/>
    </source>
</evidence>
<dbReference type="Proteomes" id="UP000782312">
    <property type="component" value="Unassembled WGS sequence"/>
</dbReference>
<comment type="caution">
    <text evidence="2">The sequence shown here is derived from an EMBL/GenBank/DDBJ whole genome shotgun (WGS) entry which is preliminary data.</text>
</comment>
<dbReference type="EMBL" id="JACPUR010000019">
    <property type="protein sequence ID" value="MBI3127707.1"/>
    <property type="molecule type" value="Genomic_DNA"/>
</dbReference>
<reference evidence="2" key="1">
    <citation type="submission" date="2020-07" db="EMBL/GenBank/DDBJ databases">
        <title>Huge and variable diversity of episymbiotic CPR bacteria and DPANN archaea in groundwater ecosystems.</title>
        <authorList>
            <person name="He C.Y."/>
            <person name="Keren R."/>
            <person name="Whittaker M."/>
            <person name="Farag I.F."/>
            <person name="Doudna J."/>
            <person name="Cate J.H.D."/>
            <person name="Banfield J.F."/>
        </authorList>
    </citation>
    <scope>NUCLEOTIDE SEQUENCE</scope>
    <source>
        <strain evidence="2">NC_groundwater_763_Ag_S-0.2um_68_21</strain>
    </source>
</reference>
<dbReference type="AlphaFoldDB" id="A0A932MNL5"/>
<organism evidence="2 3">
    <name type="scientific">Tectimicrobiota bacterium</name>
    <dbReference type="NCBI Taxonomy" id="2528274"/>
    <lineage>
        <taxon>Bacteria</taxon>
        <taxon>Pseudomonadati</taxon>
        <taxon>Nitrospinota/Tectimicrobiota group</taxon>
        <taxon>Candidatus Tectimicrobiota</taxon>
    </lineage>
</organism>
<proteinExistence type="predicted"/>